<dbReference type="AlphaFoldDB" id="A0A923RY73"/>
<dbReference type="GO" id="GO:0004519">
    <property type="term" value="F:endonuclease activity"/>
    <property type="evidence" value="ECO:0007669"/>
    <property type="project" value="UniProtKB-KW"/>
</dbReference>
<dbReference type="InterPro" id="IPR044946">
    <property type="entry name" value="Restrct_endonuc_typeI_TRD_sf"/>
</dbReference>
<evidence type="ECO:0000313" key="5">
    <source>
        <dbReference type="EMBL" id="MBC5725070.1"/>
    </source>
</evidence>
<organism evidence="5 6">
    <name type="scientific">Agathobaculum faecis</name>
    <dbReference type="NCBI Taxonomy" id="2763013"/>
    <lineage>
        <taxon>Bacteria</taxon>
        <taxon>Bacillati</taxon>
        <taxon>Bacillota</taxon>
        <taxon>Clostridia</taxon>
        <taxon>Eubacteriales</taxon>
        <taxon>Butyricicoccaceae</taxon>
        <taxon>Agathobaculum</taxon>
    </lineage>
</organism>
<keyword evidence="3" id="KW-0238">DNA-binding</keyword>
<evidence type="ECO:0000256" key="3">
    <source>
        <dbReference type="ARBA" id="ARBA00023125"/>
    </source>
</evidence>
<dbReference type="GO" id="GO:0009307">
    <property type="term" value="P:DNA restriction-modification system"/>
    <property type="evidence" value="ECO:0007669"/>
    <property type="project" value="UniProtKB-KW"/>
</dbReference>
<keyword evidence="2" id="KW-0680">Restriction system</keyword>
<name>A0A923RY73_9FIRM</name>
<reference evidence="5" key="1">
    <citation type="submission" date="2020-08" db="EMBL/GenBank/DDBJ databases">
        <title>Genome public.</title>
        <authorList>
            <person name="Liu C."/>
            <person name="Sun Q."/>
        </authorList>
    </citation>
    <scope>NUCLEOTIDE SEQUENCE</scope>
    <source>
        <strain evidence="5">NSJ-28</strain>
    </source>
</reference>
<evidence type="ECO:0000259" key="4">
    <source>
        <dbReference type="Pfam" id="PF01420"/>
    </source>
</evidence>
<evidence type="ECO:0000256" key="1">
    <source>
        <dbReference type="ARBA" id="ARBA00010923"/>
    </source>
</evidence>
<dbReference type="RefSeq" id="WP_186949829.1">
    <property type="nucleotide sequence ID" value="NZ_JACOPL010000005.1"/>
</dbReference>
<dbReference type="Pfam" id="PF01420">
    <property type="entry name" value="Methylase_S"/>
    <property type="match status" value="1"/>
</dbReference>
<dbReference type="Proteomes" id="UP000606499">
    <property type="component" value="Unassembled WGS sequence"/>
</dbReference>
<comment type="caution">
    <text evidence="5">The sequence shown here is derived from an EMBL/GenBank/DDBJ whole genome shotgun (WGS) entry which is preliminary data.</text>
</comment>
<dbReference type="Gene3D" id="3.90.220.20">
    <property type="entry name" value="DNA methylase specificity domains"/>
    <property type="match status" value="2"/>
</dbReference>
<evidence type="ECO:0000256" key="2">
    <source>
        <dbReference type="ARBA" id="ARBA00022747"/>
    </source>
</evidence>
<keyword evidence="5" id="KW-0378">Hydrolase</keyword>
<comment type="similarity">
    <text evidence="1">Belongs to the type-I restriction system S methylase family.</text>
</comment>
<evidence type="ECO:0000313" key="6">
    <source>
        <dbReference type="Proteomes" id="UP000606499"/>
    </source>
</evidence>
<dbReference type="InterPro" id="IPR000055">
    <property type="entry name" value="Restrct_endonuc_typeI_TRD"/>
</dbReference>
<proteinExistence type="inferred from homology"/>
<dbReference type="Gene3D" id="1.10.287.1120">
    <property type="entry name" value="Bipartite methylase S protein"/>
    <property type="match status" value="1"/>
</dbReference>
<dbReference type="SUPFAM" id="SSF116734">
    <property type="entry name" value="DNA methylase specificity domain"/>
    <property type="match status" value="2"/>
</dbReference>
<dbReference type="GO" id="GO:0003677">
    <property type="term" value="F:DNA binding"/>
    <property type="evidence" value="ECO:0007669"/>
    <property type="project" value="UniProtKB-KW"/>
</dbReference>
<accession>A0A923RY73</accession>
<keyword evidence="5" id="KW-0255">Endonuclease</keyword>
<dbReference type="EMBL" id="JACOPL010000005">
    <property type="protein sequence ID" value="MBC5725070.1"/>
    <property type="molecule type" value="Genomic_DNA"/>
</dbReference>
<keyword evidence="6" id="KW-1185">Reference proteome</keyword>
<gene>
    <name evidence="5" type="ORF">H8S45_06320</name>
</gene>
<feature type="domain" description="Type I restriction modification DNA specificity" evidence="4">
    <location>
        <begin position="51"/>
        <end position="171"/>
    </location>
</feature>
<protein>
    <submittedName>
        <fullName evidence="5">Restriction endonuclease subunit S</fullName>
    </submittedName>
</protein>
<keyword evidence="5" id="KW-0540">Nuclease</keyword>
<sequence>MKFLDVFNEIEKGNYALTDEAIYASLQNGDELIPLYGGNKEHATTERRISISAKTKKGVPITVFSGEGIIISLDGSAGSMTYKSDEKFALNHHAGFITLRKNARDKVNLEYFSIFLQNFYREMGVSDGSKTLSLTQIYAEEFDLPKFEVQNNILHLLKGIKAKLENLATLKNNYKCLIDKEISVEYTKYQGKNIDISTCIDYMSGNTGLTEEFIYQTLQNGAEHYQILSSATEDSTMMGEIPMCVINNRQLKVFEGQEGLLVTRNGKAGYTKYLNKGRYTINDHAYILFVKDDSPYKIDLRWLAIQYKQDFLSYASNSDNGTWNMTGFFSYTKIDIPCYDEQLSLVKKHQLLQNRIAAIEQIEEQYSCLISKEIA</sequence>